<dbReference type="VEuPathDB" id="VectorBase:GAUT020476"/>
<sequence length="104" mass="11988">MTMTGFPWQTKVVAKKRMRCTMTVNRSMKTTNVINLNATQGNFERLTFVNHTDSHCVEKSQQNASEYALHYHQLNAGGLENLSNDQYRNVHHATLKGERTVLYE</sequence>
<proteinExistence type="predicted"/>
<accession>A0A1A9UZ60</accession>
<organism evidence="1 2">
    <name type="scientific">Glossina austeni</name>
    <name type="common">Savannah tsetse fly</name>
    <dbReference type="NCBI Taxonomy" id="7395"/>
    <lineage>
        <taxon>Eukaryota</taxon>
        <taxon>Metazoa</taxon>
        <taxon>Ecdysozoa</taxon>
        <taxon>Arthropoda</taxon>
        <taxon>Hexapoda</taxon>
        <taxon>Insecta</taxon>
        <taxon>Pterygota</taxon>
        <taxon>Neoptera</taxon>
        <taxon>Endopterygota</taxon>
        <taxon>Diptera</taxon>
        <taxon>Brachycera</taxon>
        <taxon>Muscomorpha</taxon>
        <taxon>Hippoboscoidea</taxon>
        <taxon>Glossinidae</taxon>
        <taxon>Glossina</taxon>
    </lineage>
</organism>
<keyword evidence="2" id="KW-1185">Reference proteome</keyword>
<evidence type="ECO:0000313" key="1">
    <source>
        <dbReference type="EnsemblMetazoa" id="GAUT020476-PA"/>
    </source>
</evidence>
<evidence type="ECO:0000313" key="2">
    <source>
        <dbReference type="Proteomes" id="UP000078200"/>
    </source>
</evidence>
<dbReference type="Proteomes" id="UP000078200">
    <property type="component" value="Unassembled WGS sequence"/>
</dbReference>
<reference evidence="1" key="1">
    <citation type="submission" date="2020-05" db="UniProtKB">
        <authorList>
            <consortium name="EnsemblMetazoa"/>
        </authorList>
    </citation>
    <scope>IDENTIFICATION</scope>
    <source>
        <strain evidence="1">TTRI</strain>
    </source>
</reference>
<protein>
    <submittedName>
        <fullName evidence="1">Uncharacterized protein</fullName>
    </submittedName>
</protein>
<name>A0A1A9UZ60_GLOAU</name>
<dbReference type="EnsemblMetazoa" id="GAUT020476-RA">
    <property type="protein sequence ID" value="GAUT020476-PA"/>
    <property type="gene ID" value="GAUT020476"/>
</dbReference>
<dbReference type="AlphaFoldDB" id="A0A1A9UZ60"/>